<feature type="binding site" evidence="5">
    <location>
        <position position="239"/>
    </location>
    <ligand>
        <name>Fe cation</name>
        <dbReference type="ChEBI" id="CHEBI:24875"/>
        <note>catalytic</note>
    </ligand>
</feature>
<evidence type="ECO:0000256" key="2">
    <source>
        <dbReference type="ARBA" id="ARBA00022723"/>
    </source>
</evidence>
<organism evidence="6 7">
    <name type="scientific">Brenthis ino</name>
    <name type="common">lesser marbled fritillary</name>
    <dbReference type="NCBI Taxonomy" id="405034"/>
    <lineage>
        <taxon>Eukaryota</taxon>
        <taxon>Metazoa</taxon>
        <taxon>Ecdysozoa</taxon>
        <taxon>Arthropoda</taxon>
        <taxon>Hexapoda</taxon>
        <taxon>Insecta</taxon>
        <taxon>Pterygota</taxon>
        <taxon>Neoptera</taxon>
        <taxon>Endopterygota</taxon>
        <taxon>Lepidoptera</taxon>
        <taxon>Glossata</taxon>
        <taxon>Ditrysia</taxon>
        <taxon>Papilionoidea</taxon>
        <taxon>Nymphalidae</taxon>
        <taxon>Heliconiinae</taxon>
        <taxon>Argynnini</taxon>
        <taxon>Brenthis</taxon>
    </lineage>
</organism>
<dbReference type="GO" id="GO:0042574">
    <property type="term" value="P:retinal metabolic process"/>
    <property type="evidence" value="ECO:0007669"/>
    <property type="project" value="TreeGrafter"/>
</dbReference>
<evidence type="ECO:0000256" key="3">
    <source>
        <dbReference type="ARBA" id="ARBA00023002"/>
    </source>
</evidence>
<feature type="non-terminal residue" evidence="6">
    <location>
        <position position="504"/>
    </location>
</feature>
<feature type="binding site" evidence="5">
    <location>
        <position position="308"/>
    </location>
    <ligand>
        <name>Fe cation</name>
        <dbReference type="ChEBI" id="CHEBI:24875"/>
        <note>catalytic</note>
    </ligand>
</feature>
<dbReference type="PANTHER" id="PTHR10543:SF24">
    <property type="entry name" value="CAROTENOID ISOMEROOXYGENASE"/>
    <property type="match status" value="1"/>
</dbReference>
<evidence type="ECO:0000313" key="6">
    <source>
        <dbReference type="EMBL" id="CAH0714172.1"/>
    </source>
</evidence>
<feature type="binding site" evidence="5">
    <location>
        <position position="496"/>
    </location>
    <ligand>
        <name>Fe cation</name>
        <dbReference type="ChEBI" id="CHEBI:24875"/>
        <note>catalytic</note>
    </ligand>
</feature>
<accession>A0A8J9U5F0</accession>
<dbReference type="GO" id="GO:0010436">
    <property type="term" value="F:carotenoid dioxygenase activity"/>
    <property type="evidence" value="ECO:0007669"/>
    <property type="project" value="TreeGrafter"/>
</dbReference>
<dbReference type="OrthoDB" id="1069523at2759"/>
<dbReference type="PANTHER" id="PTHR10543">
    <property type="entry name" value="BETA-CAROTENE DIOXYGENASE"/>
    <property type="match status" value="1"/>
</dbReference>
<evidence type="ECO:0000313" key="7">
    <source>
        <dbReference type="Proteomes" id="UP000838878"/>
    </source>
</evidence>
<sequence length="504" mass="57898">MTQTEKHSDYNMSIWLRCCEEEIKKPIEGKLTGTIPTWLSGTLLRNGSGTYKIGESEYGHVFDGPALLHRFYLKNGNATYQCRYLNSKTFNKNRKANRIVVTEFGTRSVPDPCHSIFDRIASTFTLEDYFTDNAGISVQPFGDQIYTMTEIATVYKIDPDSLETLDRKTLINSLIVCHTAHPHVMPNGDVYNIGLQFIKGLPKHVILKFSHTGKENMFESAEIVGVVDPKWRFNPSYMHSFGITKKYFIIIEQPLCISILNTMKKIAFNEPFSTMLEWYSEYETQFILIHRETGEQIRYRADTFFFMHIINCFEENGKLFIDVSTYKDAKLIDAMYVEAIKNIESNLNFGQWCHSRPKRIEIPLNAAPDSKVETKLLADVCVEVPRINYQVYNGRPYRYFYGISLEVGSEHAGSIIKIDNKTGEIKMWREFDAHPSEPVFVACPDAKDEDDGVILSSVLWSKDDHAVTLLVLNARDLNEIGRVQFVTPSQAARCFHGWYLPDRI</sequence>
<dbReference type="Proteomes" id="UP000838878">
    <property type="component" value="Chromosome 1"/>
</dbReference>
<reference evidence="6" key="1">
    <citation type="submission" date="2021-12" db="EMBL/GenBank/DDBJ databases">
        <authorList>
            <person name="Martin H S."/>
        </authorList>
    </citation>
    <scope>NUCLEOTIDE SEQUENCE</scope>
</reference>
<dbReference type="Pfam" id="PF03055">
    <property type="entry name" value="RPE65"/>
    <property type="match status" value="1"/>
</dbReference>
<dbReference type="EMBL" id="OV170221">
    <property type="protein sequence ID" value="CAH0714172.1"/>
    <property type="molecule type" value="Genomic_DNA"/>
</dbReference>
<dbReference type="GO" id="GO:0046872">
    <property type="term" value="F:metal ion binding"/>
    <property type="evidence" value="ECO:0007669"/>
    <property type="project" value="UniProtKB-KW"/>
</dbReference>
<comment type="cofactor">
    <cofactor evidence="5">
        <name>Fe(2+)</name>
        <dbReference type="ChEBI" id="CHEBI:29033"/>
    </cofactor>
    <text evidence="5">Binds 1 Fe(2+) ion per subunit.</text>
</comment>
<dbReference type="GO" id="GO:0016121">
    <property type="term" value="P:carotene catabolic process"/>
    <property type="evidence" value="ECO:0007669"/>
    <property type="project" value="TreeGrafter"/>
</dbReference>
<protein>
    <submittedName>
        <fullName evidence="6">Uncharacterized protein</fullName>
    </submittedName>
</protein>
<keyword evidence="3" id="KW-0560">Oxidoreductase</keyword>
<dbReference type="GO" id="GO:0003834">
    <property type="term" value="F:beta-carotene 15,15'-dioxygenase activity"/>
    <property type="evidence" value="ECO:0007669"/>
    <property type="project" value="TreeGrafter"/>
</dbReference>
<feature type="binding site" evidence="5">
    <location>
        <position position="181"/>
    </location>
    <ligand>
        <name>Fe cation</name>
        <dbReference type="ChEBI" id="CHEBI:24875"/>
        <note>catalytic</note>
    </ligand>
</feature>
<keyword evidence="7" id="KW-1185">Reference proteome</keyword>
<evidence type="ECO:0000256" key="4">
    <source>
        <dbReference type="ARBA" id="ARBA00023004"/>
    </source>
</evidence>
<comment type="similarity">
    <text evidence="1">Belongs to the carotenoid oxygenase family.</text>
</comment>
<dbReference type="AlphaFoldDB" id="A0A8J9U5F0"/>
<proteinExistence type="inferred from homology"/>
<keyword evidence="4 5" id="KW-0408">Iron</keyword>
<evidence type="ECO:0000256" key="1">
    <source>
        <dbReference type="ARBA" id="ARBA00006787"/>
    </source>
</evidence>
<name>A0A8J9U5F0_9NEOP</name>
<keyword evidence="2 5" id="KW-0479">Metal-binding</keyword>
<gene>
    <name evidence="6" type="ORF">BINO364_LOCUS1253</name>
</gene>
<evidence type="ECO:0000256" key="5">
    <source>
        <dbReference type="PIRSR" id="PIRSR604294-1"/>
    </source>
</evidence>
<dbReference type="InterPro" id="IPR004294">
    <property type="entry name" value="Carotenoid_Oase"/>
</dbReference>